<dbReference type="Proteomes" id="UP000239872">
    <property type="component" value="Unassembled WGS sequence"/>
</dbReference>
<reference evidence="2 3" key="1">
    <citation type="submission" date="2018-01" db="EMBL/GenBank/DDBJ databases">
        <title>A novel member of the phylum Bacteroidetes isolated from glacier ice.</title>
        <authorList>
            <person name="Liu Q."/>
            <person name="Xin Y.-H."/>
        </authorList>
    </citation>
    <scope>NUCLEOTIDE SEQUENCE [LARGE SCALE GENOMIC DNA]</scope>
    <source>
        <strain evidence="2 3">RB1R16</strain>
    </source>
</reference>
<keyword evidence="1" id="KW-1133">Transmembrane helix</keyword>
<proteinExistence type="predicted"/>
<keyword evidence="1" id="KW-0812">Transmembrane</keyword>
<feature type="transmembrane region" description="Helical" evidence="1">
    <location>
        <begin position="78"/>
        <end position="99"/>
    </location>
</feature>
<accession>A0A2S7SV18</accession>
<keyword evidence="3" id="KW-1185">Reference proteome</keyword>
<comment type="caution">
    <text evidence="2">The sequence shown here is derived from an EMBL/GenBank/DDBJ whole genome shotgun (WGS) entry which is preliminary data.</text>
</comment>
<name>A0A2S7SV18_9BACT</name>
<evidence type="ECO:0000313" key="2">
    <source>
        <dbReference type="EMBL" id="PQJ10782.1"/>
    </source>
</evidence>
<dbReference type="EMBL" id="PPSL01000003">
    <property type="protein sequence ID" value="PQJ10782.1"/>
    <property type="molecule type" value="Genomic_DNA"/>
</dbReference>
<keyword evidence="1" id="KW-0472">Membrane</keyword>
<sequence>MTSKQAEQVLRAVYEKYSPERLTTIPDLILKYKGNEVELIRSVFDKYKVRDGDKQIFLTAQPIGDSNIKNKEVPVKRIPTIIIAVGVIFLIAGGAYYMIKGSANAKVQTADTANYTIIPAPSLNSTKTVDNSDNADGQWNSFLVDFKDAVNSKNIAKISSLTSPNFSDGGGGETIKEWLNNLVFVNDTTLQDFKKTLNGKMKNEEWQKGHVGRVTGKGEYGDLYFEYENFQWRFGGVIGD</sequence>
<evidence type="ECO:0000313" key="3">
    <source>
        <dbReference type="Proteomes" id="UP000239872"/>
    </source>
</evidence>
<evidence type="ECO:0000256" key="1">
    <source>
        <dbReference type="SAM" id="Phobius"/>
    </source>
</evidence>
<dbReference type="AlphaFoldDB" id="A0A2S7SV18"/>
<gene>
    <name evidence="2" type="ORF">CJD36_012495</name>
</gene>
<protein>
    <submittedName>
        <fullName evidence="2">Uncharacterized protein</fullName>
    </submittedName>
</protein>
<organism evidence="2 3">
    <name type="scientific">Flavipsychrobacter stenotrophus</name>
    <dbReference type="NCBI Taxonomy" id="2077091"/>
    <lineage>
        <taxon>Bacteria</taxon>
        <taxon>Pseudomonadati</taxon>
        <taxon>Bacteroidota</taxon>
        <taxon>Chitinophagia</taxon>
        <taxon>Chitinophagales</taxon>
        <taxon>Chitinophagaceae</taxon>
        <taxon>Flavipsychrobacter</taxon>
    </lineage>
</organism>